<dbReference type="SUPFAM" id="SSF47413">
    <property type="entry name" value="lambda repressor-like DNA-binding domains"/>
    <property type="match status" value="1"/>
</dbReference>
<dbReference type="InterPro" id="IPR001387">
    <property type="entry name" value="Cro/C1-type_HTH"/>
</dbReference>
<keyword evidence="2" id="KW-0238">DNA-binding</keyword>
<gene>
    <name evidence="5" type="ORF">BC793_14712</name>
</gene>
<evidence type="ECO:0000256" key="1">
    <source>
        <dbReference type="ARBA" id="ARBA00023015"/>
    </source>
</evidence>
<dbReference type="Pfam" id="PF13560">
    <property type="entry name" value="HTH_31"/>
    <property type="match status" value="1"/>
</dbReference>
<feature type="domain" description="HTH cro/C1-type" evidence="4">
    <location>
        <begin position="15"/>
        <end position="70"/>
    </location>
</feature>
<dbReference type="Gene3D" id="1.10.260.40">
    <property type="entry name" value="lambda repressor-like DNA-binding domains"/>
    <property type="match status" value="1"/>
</dbReference>
<dbReference type="AlphaFoldDB" id="A0A316EHA5"/>
<dbReference type="Proteomes" id="UP000245697">
    <property type="component" value="Unassembled WGS sequence"/>
</dbReference>
<evidence type="ECO:0000256" key="2">
    <source>
        <dbReference type="ARBA" id="ARBA00023125"/>
    </source>
</evidence>
<dbReference type="RefSeq" id="WP_158319571.1">
    <property type="nucleotide sequence ID" value="NZ_BONA01000110.1"/>
</dbReference>
<dbReference type="SMART" id="SM00530">
    <property type="entry name" value="HTH_XRE"/>
    <property type="match status" value="1"/>
</dbReference>
<accession>A0A316EHA5</accession>
<dbReference type="GO" id="GO:0003700">
    <property type="term" value="F:DNA-binding transcription factor activity"/>
    <property type="evidence" value="ECO:0007669"/>
    <property type="project" value="TreeGrafter"/>
</dbReference>
<dbReference type="PANTHER" id="PTHR46797">
    <property type="entry name" value="HTH-TYPE TRANSCRIPTIONAL REGULATOR"/>
    <property type="match status" value="1"/>
</dbReference>
<keyword evidence="6" id="KW-1185">Reference proteome</keyword>
<dbReference type="PROSITE" id="PS50943">
    <property type="entry name" value="HTH_CROC1"/>
    <property type="match status" value="1"/>
</dbReference>
<evidence type="ECO:0000256" key="3">
    <source>
        <dbReference type="ARBA" id="ARBA00023163"/>
    </source>
</evidence>
<evidence type="ECO:0000313" key="5">
    <source>
        <dbReference type="EMBL" id="PWK29098.1"/>
    </source>
</evidence>
<proteinExistence type="predicted"/>
<sequence length="389" mass="41827">MATTVGEPLFIGAQVAYWRQRRGKSQRVLAGLAGMSQPYLNQIENGRRPVERRATLVALASALDVSIADLTGQSGDPTDPARAAAAAHVPHIREALIRREIGELEEPRHDVRGLMIAGGSYDFATVAPQLPNMLGGLRGADLVQVAHVGVYTLKHLGYPDLARDAARLAVAEARELGNPAWIGIAEFIRVLAMPPEMPGAPARLAQRVADEIQPHIGDPEVRQAYGMLHLHAALRAAVDHRGDQAHEHLREAGAAAESLGEPGPDLGLARFAFGPTNVGFWTVATELELGEPHRALEAADDVAPGRLPIANRQAPFFADVATAMAQVGRDQEAIATFLRAEATGPQWFRLRPTVRDTIGSIIRRAKRNSLTRQMRSAATAANLASLIKD</sequence>
<evidence type="ECO:0000313" key="6">
    <source>
        <dbReference type="Proteomes" id="UP000245697"/>
    </source>
</evidence>
<keyword evidence="1" id="KW-0805">Transcription regulation</keyword>
<protein>
    <submittedName>
        <fullName evidence="5">Transcriptional regulator with XRE-family HTH domain</fullName>
    </submittedName>
</protein>
<dbReference type="GO" id="GO:0005829">
    <property type="term" value="C:cytosol"/>
    <property type="evidence" value="ECO:0007669"/>
    <property type="project" value="TreeGrafter"/>
</dbReference>
<dbReference type="CDD" id="cd00093">
    <property type="entry name" value="HTH_XRE"/>
    <property type="match status" value="1"/>
</dbReference>
<evidence type="ECO:0000259" key="4">
    <source>
        <dbReference type="PROSITE" id="PS50943"/>
    </source>
</evidence>
<dbReference type="InterPro" id="IPR010982">
    <property type="entry name" value="Lambda_DNA-bd_dom_sf"/>
</dbReference>
<keyword evidence="3" id="KW-0804">Transcription</keyword>
<dbReference type="PANTHER" id="PTHR46797:SF23">
    <property type="entry name" value="HTH-TYPE TRANSCRIPTIONAL REGULATOR SUTR"/>
    <property type="match status" value="1"/>
</dbReference>
<organism evidence="5 6">
    <name type="scientific">Actinoplanes xinjiangensis</name>
    <dbReference type="NCBI Taxonomy" id="512350"/>
    <lineage>
        <taxon>Bacteria</taxon>
        <taxon>Bacillati</taxon>
        <taxon>Actinomycetota</taxon>
        <taxon>Actinomycetes</taxon>
        <taxon>Micromonosporales</taxon>
        <taxon>Micromonosporaceae</taxon>
        <taxon>Actinoplanes</taxon>
    </lineage>
</organism>
<name>A0A316EHA5_9ACTN</name>
<dbReference type="OrthoDB" id="4516646at2"/>
<reference evidence="5 6" key="1">
    <citation type="submission" date="2018-05" db="EMBL/GenBank/DDBJ databases">
        <title>Genomic Encyclopedia of Archaeal and Bacterial Type Strains, Phase II (KMG-II): from individual species to whole genera.</title>
        <authorList>
            <person name="Goeker M."/>
        </authorList>
    </citation>
    <scope>NUCLEOTIDE SEQUENCE [LARGE SCALE GENOMIC DNA]</scope>
    <source>
        <strain evidence="5 6">DSM 45184</strain>
    </source>
</reference>
<dbReference type="GO" id="GO:0003677">
    <property type="term" value="F:DNA binding"/>
    <property type="evidence" value="ECO:0007669"/>
    <property type="project" value="UniProtKB-KW"/>
</dbReference>
<dbReference type="EMBL" id="QGGR01000047">
    <property type="protein sequence ID" value="PWK29098.1"/>
    <property type="molecule type" value="Genomic_DNA"/>
</dbReference>
<comment type="caution">
    <text evidence="5">The sequence shown here is derived from an EMBL/GenBank/DDBJ whole genome shotgun (WGS) entry which is preliminary data.</text>
</comment>
<dbReference type="InterPro" id="IPR050807">
    <property type="entry name" value="TransReg_Diox_bact_type"/>
</dbReference>